<dbReference type="Proteomes" id="UP000176494">
    <property type="component" value="Unassembled WGS sequence"/>
</dbReference>
<evidence type="ECO:0000256" key="1">
    <source>
        <dbReference type="ARBA" id="ARBA00004141"/>
    </source>
</evidence>
<evidence type="ECO:0000313" key="7">
    <source>
        <dbReference type="EMBL" id="OHA57842.1"/>
    </source>
</evidence>
<feature type="transmembrane region" description="Helical" evidence="5">
    <location>
        <begin position="256"/>
        <end position="278"/>
    </location>
</feature>
<organism evidence="7 8">
    <name type="scientific">Candidatus Vogelbacteria bacterium GWA1_51_14</name>
    <dbReference type="NCBI Taxonomy" id="1802435"/>
    <lineage>
        <taxon>Bacteria</taxon>
        <taxon>Candidatus Vogeliibacteriota</taxon>
    </lineage>
</organism>
<dbReference type="AlphaFoldDB" id="A0A1G2QCU5"/>
<feature type="transmembrane region" description="Helical" evidence="5">
    <location>
        <begin position="6"/>
        <end position="26"/>
    </location>
</feature>
<evidence type="ECO:0000256" key="5">
    <source>
        <dbReference type="SAM" id="Phobius"/>
    </source>
</evidence>
<dbReference type="GO" id="GO:0008273">
    <property type="term" value="F:calcium, potassium:sodium antiporter activity"/>
    <property type="evidence" value="ECO:0007669"/>
    <property type="project" value="TreeGrafter"/>
</dbReference>
<evidence type="ECO:0000256" key="3">
    <source>
        <dbReference type="ARBA" id="ARBA00022989"/>
    </source>
</evidence>
<feature type="transmembrane region" description="Helical" evidence="5">
    <location>
        <begin position="68"/>
        <end position="90"/>
    </location>
</feature>
<dbReference type="Gene3D" id="1.20.1420.30">
    <property type="entry name" value="NCX, central ion-binding region"/>
    <property type="match status" value="2"/>
</dbReference>
<feature type="transmembrane region" description="Helical" evidence="5">
    <location>
        <begin position="38"/>
        <end position="62"/>
    </location>
</feature>
<sequence>MLTQVFIFAASLFTVIKGATLATKHAGHLADNFRLSKYTAAFIIVAMVGILPETFIAVSAAIKGIPAFGLGMLFGSNIADLTLIFSLVILISGRSLKIESQILKNHSLYPLLLLLPIVLGLDGSFTRFEGAALIIAGIAFYYSALKNGALNTGPAANPAGKYKNIAILIFSMLLLLIGSHFTVSSASAIAAYLNISPILIGMLVVGLGTTMPELFFSLKSIKEREDSLAVGDILGTVLADATIVVGLLAMISPFSFPIRIIHITGLFMVAAAVLLFYFMRSGRTLSRREARSLLIFWLVFVLIEFIASSGL</sequence>
<feature type="transmembrane region" description="Helical" evidence="5">
    <location>
        <begin position="290"/>
        <end position="308"/>
    </location>
</feature>
<dbReference type="GO" id="GO:0006874">
    <property type="term" value="P:intracellular calcium ion homeostasis"/>
    <property type="evidence" value="ECO:0007669"/>
    <property type="project" value="TreeGrafter"/>
</dbReference>
<dbReference type="Pfam" id="PF01699">
    <property type="entry name" value="Na_Ca_ex"/>
    <property type="match status" value="2"/>
</dbReference>
<dbReference type="InterPro" id="IPR004837">
    <property type="entry name" value="NaCa_Exmemb"/>
</dbReference>
<feature type="transmembrane region" description="Helical" evidence="5">
    <location>
        <begin position="165"/>
        <end position="183"/>
    </location>
</feature>
<feature type="domain" description="Sodium/calcium exchanger membrane region" evidence="6">
    <location>
        <begin position="5"/>
        <end position="140"/>
    </location>
</feature>
<dbReference type="STRING" id="1802435.A2114_01100"/>
<keyword evidence="4 5" id="KW-0472">Membrane</keyword>
<evidence type="ECO:0000313" key="8">
    <source>
        <dbReference type="Proteomes" id="UP000176494"/>
    </source>
</evidence>
<feature type="domain" description="Sodium/calcium exchanger membrane region" evidence="6">
    <location>
        <begin position="164"/>
        <end position="303"/>
    </location>
</feature>
<dbReference type="PANTHER" id="PTHR10846">
    <property type="entry name" value="SODIUM/POTASSIUM/CALCIUM EXCHANGER"/>
    <property type="match status" value="1"/>
</dbReference>
<feature type="transmembrane region" description="Helical" evidence="5">
    <location>
        <begin position="125"/>
        <end position="144"/>
    </location>
</feature>
<dbReference type="GO" id="GO:0005886">
    <property type="term" value="C:plasma membrane"/>
    <property type="evidence" value="ECO:0007669"/>
    <property type="project" value="TreeGrafter"/>
</dbReference>
<comment type="subcellular location">
    <subcellularLocation>
        <location evidence="1">Membrane</location>
        <topology evidence="1">Multi-pass membrane protein</topology>
    </subcellularLocation>
</comment>
<dbReference type="GO" id="GO:0005262">
    <property type="term" value="F:calcium channel activity"/>
    <property type="evidence" value="ECO:0007669"/>
    <property type="project" value="TreeGrafter"/>
</dbReference>
<keyword evidence="3 5" id="KW-1133">Transmembrane helix</keyword>
<evidence type="ECO:0000259" key="6">
    <source>
        <dbReference type="Pfam" id="PF01699"/>
    </source>
</evidence>
<evidence type="ECO:0000256" key="4">
    <source>
        <dbReference type="ARBA" id="ARBA00023136"/>
    </source>
</evidence>
<name>A0A1G2QCU5_9BACT</name>
<reference evidence="7 8" key="1">
    <citation type="journal article" date="2016" name="Nat. Commun.">
        <title>Thousands of microbial genomes shed light on interconnected biogeochemical processes in an aquifer system.</title>
        <authorList>
            <person name="Anantharaman K."/>
            <person name="Brown C.T."/>
            <person name="Hug L.A."/>
            <person name="Sharon I."/>
            <person name="Castelle C.J."/>
            <person name="Probst A.J."/>
            <person name="Thomas B.C."/>
            <person name="Singh A."/>
            <person name="Wilkins M.J."/>
            <person name="Karaoz U."/>
            <person name="Brodie E.L."/>
            <person name="Williams K.H."/>
            <person name="Hubbard S.S."/>
            <person name="Banfield J.F."/>
        </authorList>
    </citation>
    <scope>NUCLEOTIDE SEQUENCE [LARGE SCALE GENOMIC DNA]</scope>
</reference>
<dbReference type="EMBL" id="MHTG01000005">
    <property type="protein sequence ID" value="OHA57842.1"/>
    <property type="molecule type" value="Genomic_DNA"/>
</dbReference>
<gene>
    <name evidence="7" type="ORF">A2114_01100</name>
</gene>
<protein>
    <recommendedName>
        <fullName evidence="6">Sodium/calcium exchanger membrane region domain-containing protein</fullName>
    </recommendedName>
</protein>
<feature type="transmembrane region" description="Helical" evidence="5">
    <location>
        <begin position="228"/>
        <end position="250"/>
    </location>
</feature>
<feature type="transmembrane region" description="Helical" evidence="5">
    <location>
        <begin position="189"/>
        <end position="216"/>
    </location>
</feature>
<accession>A0A1G2QCU5</accession>
<proteinExistence type="predicted"/>
<dbReference type="PANTHER" id="PTHR10846:SF8">
    <property type="entry name" value="INNER MEMBRANE PROTEIN YRBG"/>
    <property type="match status" value="1"/>
</dbReference>
<comment type="caution">
    <text evidence="7">The sequence shown here is derived from an EMBL/GenBank/DDBJ whole genome shotgun (WGS) entry which is preliminary data.</text>
</comment>
<keyword evidence="2 5" id="KW-0812">Transmembrane</keyword>
<dbReference type="InterPro" id="IPR004481">
    <property type="entry name" value="K/Na/Ca-exchanger"/>
</dbReference>
<evidence type="ECO:0000256" key="2">
    <source>
        <dbReference type="ARBA" id="ARBA00022692"/>
    </source>
</evidence>
<dbReference type="InterPro" id="IPR044880">
    <property type="entry name" value="NCX_ion-bd_dom_sf"/>
</dbReference>